<comment type="similarity">
    <text evidence="1">Belongs to the Gfo/Idh/MocA family.</text>
</comment>
<evidence type="ECO:0000256" key="5">
    <source>
        <dbReference type="ARBA" id="ARBA00049233"/>
    </source>
</evidence>
<comment type="catalytic activity">
    <reaction evidence="5">
        <text>D-xylose + NADP(+) = D-xylono-1,5-lactone + NADPH + H(+)</text>
        <dbReference type="Rhea" id="RHEA:22000"/>
        <dbReference type="ChEBI" id="CHEBI:15378"/>
        <dbReference type="ChEBI" id="CHEBI:15867"/>
        <dbReference type="ChEBI" id="CHEBI:53455"/>
        <dbReference type="ChEBI" id="CHEBI:57783"/>
        <dbReference type="ChEBI" id="CHEBI:58349"/>
        <dbReference type="EC" id="1.1.1.179"/>
    </reaction>
</comment>
<evidence type="ECO:0000256" key="4">
    <source>
        <dbReference type="ARBA" id="ARBA00042988"/>
    </source>
</evidence>
<dbReference type="SUPFAM" id="SSF55347">
    <property type="entry name" value="Glyceraldehyde-3-phosphate dehydrogenase-like, C-terminal domain"/>
    <property type="match status" value="1"/>
</dbReference>
<dbReference type="Pfam" id="PF22725">
    <property type="entry name" value="GFO_IDH_MocA_C3"/>
    <property type="match status" value="1"/>
</dbReference>
<evidence type="ECO:0000313" key="8">
    <source>
        <dbReference type="EMBL" id="KAF9453576.1"/>
    </source>
</evidence>
<dbReference type="Pfam" id="PF01408">
    <property type="entry name" value="GFO_IDH_MocA"/>
    <property type="match status" value="1"/>
</dbReference>
<dbReference type="Proteomes" id="UP000807342">
    <property type="component" value="Unassembled WGS sequence"/>
</dbReference>
<feature type="domain" description="Gfo/Idh/MocA-like oxidoreductase N-terminal" evidence="6">
    <location>
        <begin position="9"/>
        <end position="137"/>
    </location>
</feature>
<dbReference type="Gene3D" id="3.40.50.720">
    <property type="entry name" value="NAD(P)-binding Rossmann-like Domain"/>
    <property type="match status" value="1"/>
</dbReference>
<dbReference type="PANTHER" id="PTHR22604:SF105">
    <property type="entry name" value="TRANS-1,2-DIHYDROBENZENE-1,2-DIOL DEHYDROGENASE"/>
    <property type="match status" value="1"/>
</dbReference>
<dbReference type="SUPFAM" id="SSF51735">
    <property type="entry name" value="NAD(P)-binding Rossmann-fold domains"/>
    <property type="match status" value="1"/>
</dbReference>
<evidence type="ECO:0000259" key="6">
    <source>
        <dbReference type="Pfam" id="PF01408"/>
    </source>
</evidence>
<evidence type="ECO:0000256" key="2">
    <source>
        <dbReference type="ARBA" id="ARBA00023002"/>
    </source>
</evidence>
<sequence>MTDVKPYAIRWGVISTGRIASEFVKDVRLDPKARGVNDVVHKVVAVGSRSVAKAQEFIDTFASGDKDIKAYGSYDDVFADANVDAVYIGTPHTYHYENALAAIKARKHVLLEKPATTNAAELRALLQAAKEHDVFFMEAMWTRFLPITLEIKKVAEDEKLGKPLMLTADTSGNFGLDKTPLTHRILDPKLGGGALLDLGPYPLVWAIIALYEHPSNVSARPVSISGSMVRTPLTGVDINTSFILTFPSSQAVLTTSININTPPEGCVIRYEHGSIIISSPLFNPKKFTVQYHDKTNKVVREETRVFNHVGGGWYFQADEVARCVRDGKKESEAWTHGKMLLEMEVFDEVRRQGGYVFPPGVEKVV</sequence>
<dbReference type="InterPro" id="IPR055170">
    <property type="entry name" value="GFO_IDH_MocA-like_dom"/>
</dbReference>
<dbReference type="InterPro" id="IPR036291">
    <property type="entry name" value="NAD(P)-bd_dom_sf"/>
</dbReference>
<dbReference type="GO" id="GO:0047837">
    <property type="term" value="F:D-xylose 1-dehydrogenase (NADP+) activity"/>
    <property type="evidence" value="ECO:0007669"/>
    <property type="project" value="UniProtKB-EC"/>
</dbReference>
<dbReference type="InterPro" id="IPR000683">
    <property type="entry name" value="Gfo/Idh/MocA-like_OxRdtase_N"/>
</dbReference>
<evidence type="ECO:0000313" key="9">
    <source>
        <dbReference type="Proteomes" id="UP000807342"/>
    </source>
</evidence>
<name>A0A9P6C627_9AGAR</name>
<dbReference type="InterPro" id="IPR050984">
    <property type="entry name" value="Gfo/Idh/MocA_domain"/>
</dbReference>
<dbReference type="PANTHER" id="PTHR22604">
    <property type="entry name" value="OXIDOREDUCTASES"/>
    <property type="match status" value="1"/>
</dbReference>
<dbReference type="AlphaFoldDB" id="A0A9P6C627"/>
<dbReference type="EC" id="1.1.1.179" evidence="3"/>
<accession>A0A9P6C627</accession>
<keyword evidence="9" id="KW-1185">Reference proteome</keyword>
<dbReference type="EMBL" id="MU151060">
    <property type="protein sequence ID" value="KAF9453576.1"/>
    <property type="molecule type" value="Genomic_DNA"/>
</dbReference>
<evidence type="ECO:0000256" key="3">
    <source>
        <dbReference type="ARBA" id="ARBA00038984"/>
    </source>
</evidence>
<dbReference type="Gene3D" id="3.30.360.10">
    <property type="entry name" value="Dihydrodipicolinate Reductase, domain 2"/>
    <property type="match status" value="1"/>
</dbReference>
<protein>
    <recommendedName>
        <fullName evidence="3">D-xylose 1-dehydrogenase (NADP(+), D-xylono-1,5-lactone-forming)</fullName>
        <ecNumber evidence="3">1.1.1.179</ecNumber>
    </recommendedName>
    <alternativeName>
        <fullName evidence="4">D-xylose-NADP dehydrogenase</fullName>
    </alternativeName>
</protein>
<keyword evidence="2" id="KW-0560">Oxidoreductase</keyword>
<dbReference type="OrthoDB" id="2129491at2759"/>
<gene>
    <name evidence="8" type="ORF">P691DRAFT_719382</name>
</gene>
<comment type="caution">
    <text evidence="8">The sequence shown here is derived from an EMBL/GenBank/DDBJ whole genome shotgun (WGS) entry which is preliminary data.</text>
</comment>
<evidence type="ECO:0000259" key="7">
    <source>
        <dbReference type="Pfam" id="PF22725"/>
    </source>
</evidence>
<organism evidence="8 9">
    <name type="scientific">Macrolepiota fuliginosa MF-IS2</name>
    <dbReference type="NCBI Taxonomy" id="1400762"/>
    <lineage>
        <taxon>Eukaryota</taxon>
        <taxon>Fungi</taxon>
        <taxon>Dikarya</taxon>
        <taxon>Basidiomycota</taxon>
        <taxon>Agaricomycotina</taxon>
        <taxon>Agaricomycetes</taxon>
        <taxon>Agaricomycetidae</taxon>
        <taxon>Agaricales</taxon>
        <taxon>Agaricineae</taxon>
        <taxon>Agaricaceae</taxon>
        <taxon>Macrolepiota</taxon>
    </lineage>
</organism>
<reference evidence="8" key="1">
    <citation type="submission" date="2020-11" db="EMBL/GenBank/DDBJ databases">
        <authorList>
            <consortium name="DOE Joint Genome Institute"/>
            <person name="Ahrendt S."/>
            <person name="Riley R."/>
            <person name="Andreopoulos W."/>
            <person name="Labutti K."/>
            <person name="Pangilinan J."/>
            <person name="Ruiz-Duenas F.J."/>
            <person name="Barrasa J.M."/>
            <person name="Sanchez-Garcia M."/>
            <person name="Camarero S."/>
            <person name="Miyauchi S."/>
            <person name="Serrano A."/>
            <person name="Linde D."/>
            <person name="Babiker R."/>
            <person name="Drula E."/>
            <person name="Ayuso-Fernandez I."/>
            <person name="Pacheco R."/>
            <person name="Padilla G."/>
            <person name="Ferreira P."/>
            <person name="Barriuso J."/>
            <person name="Kellner H."/>
            <person name="Castanera R."/>
            <person name="Alfaro M."/>
            <person name="Ramirez L."/>
            <person name="Pisabarro A.G."/>
            <person name="Kuo A."/>
            <person name="Tritt A."/>
            <person name="Lipzen A."/>
            <person name="He G."/>
            <person name="Yan M."/>
            <person name="Ng V."/>
            <person name="Cullen D."/>
            <person name="Martin F."/>
            <person name="Rosso M.-N."/>
            <person name="Henrissat B."/>
            <person name="Hibbett D."/>
            <person name="Martinez A.T."/>
            <person name="Grigoriev I.V."/>
        </authorList>
    </citation>
    <scope>NUCLEOTIDE SEQUENCE</scope>
    <source>
        <strain evidence="8">MF-IS2</strain>
    </source>
</reference>
<evidence type="ECO:0000256" key="1">
    <source>
        <dbReference type="ARBA" id="ARBA00010928"/>
    </source>
</evidence>
<dbReference type="GO" id="GO:0000166">
    <property type="term" value="F:nucleotide binding"/>
    <property type="evidence" value="ECO:0007669"/>
    <property type="project" value="InterPro"/>
</dbReference>
<feature type="domain" description="GFO/IDH/MocA-like oxidoreductase" evidence="7">
    <location>
        <begin position="149"/>
        <end position="275"/>
    </location>
</feature>
<proteinExistence type="inferred from homology"/>